<dbReference type="GO" id="GO:0046872">
    <property type="term" value="F:metal ion binding"/>
    <property type="evidence" value="ECO:0007669"/>
    <property type="project" value="UniProtKB-KW"/>
</dbReference>
<dbReference type="Gene3D" id="1.20.1260.10">
    <property type="match status" value="1"/>
</dbReference>
<dbReference type="EMBL" id="WWVX01000007">
    <property type="protein sequence ID" value="MZL70067.1"/>
    <property type="molecule type" value="Genomic_DNA"/>
</dbReference>
<accession>A0AAP1LHJ4</accession>
<dbReference type="Proteomes" id="UP001205063">
    <property type="component" value="Unassembled WGS sequence"/>
</dbReference>
<feature type="binding site" evidence="3">
    <location>
        <position position="60"/>
    </location>
    <ligand>
        <name>Ca(2+)</name>
        <dbReference type="ChEBI" id="CHEBI:29108"/>
    </ligand>
</feature>
<comment type="cofactor">
    <cofactor evidence="3">
        <name>Ca(2+)</name>
        <dbReference type="ChEBI" id="CHEBI:29108"/>
    </cofactor>
    <text evidence="3">Binds 1 Ca(2+) ion per subunit.</text>
</comment>
<dbReference type="AlphaFoldDB" id="A0AAP1LHJ4"/>
<reference evidence="6" key="1">
    <citation type="submission" date="2016-11" db="EMBL/GenBank/DDBJ databases">
        <authorList>
            <person name="Varghese N."/>
            <person name="Submissions S."/>
        </authorList>
    </citation>
    <scope>NUCLEOTIDE SEQUENCE</scope>
    <source>
        <strain evidence="6">DSM 4029</strain>
    </source>
</reference>
<reference evidence="4" key="4">
    <citation type="submission" date="2022-06" db="EMBL/GenBank/DDBJ databases">
        <title>Isolation of gut microbiota from human fecal samples.</title>
        <authorList>
            <person name="Pamer E.G."/>
            <person name="Barat B."/>
            <person name="Waligurski E."/>
            <person name="Medina S."/>
            <person name="Paddock L."/>
            <person name="Mostad J."/>
        </authorList>
    </citation>
    <scope>NUCLEOTIDE SEQUENCE</scope>
    <source>
        <strain evidence="4">DFI.7.96</strain>
    </source>
</reference>
<feature type="binding site" evidence="2">
    <location>
        <position position="169"/>
    </location>
    <ligand>
        <name>Mn(2+)</name>
        <dbReference type="ChEBI" id="CHEBI:29035"/>
        <label>1</label>
    </ligand>
</feature>
<dbReference type="Pfam" id="PF05067">
    <property type="entry name" value="Mn_catalase"/>
    <property type="match status" value="1"/>
</dbReference>
<evidence type="ECO:0000313" key="6">
    <source>
        <dbReference type="EMBL" id="SHF81464.1"/>
    </source>
</evidence>
<feature type="binding site" evidence="2">
    <location>
        <position position="68"/>
    </location>
    <ligand>
        <name>Mn(2+)</name>
        <dbReference type="ChEBI" id="CHEBI:29035"/>
        <label>1</label>
    </ligand>
</feature>
<organism evidence="6 7">
    <name type="scientific">Bittarella massiliensis</name>
    <name type="common">ex Durand et al. 2017</name>
    <dbReference type="NCBI Taxonomy" id="1720313"/>
    <lineage>
        <taxon>Bacteria</taxon>
        <taxon>Bacillati</taxon>
        <taxon>Bacillota</taxon>
        <taxon>Clostridia</taxon>
        <taxon>Eubacteriales</taxon>
        <taxon>Oscillospiraceae</taxon>
        <taxon>Bittarella (ex Durand et al. 2017)</taxon>
    </lineage>
</organism>
<keyword evidence="6" id="KW-0167">Capsid protein</keyword>
<evidence type="ECO:0000313" key="7">
    <source>
        <dbReference type="Proteomes" id="UP000184089"/>
    </source>
</evidence>
<evidence type="ECO:0000256" key="2">
    <source>
        <dbReference type="PIRSR" id="PIRSR607760-1"/>
    </source>
</evidence>
<keyword evidence="3" id="KW-0106">Calcium</keyword>
<dbReference type="RefSeq" id="WP_021658919.1">
    <property type="nucleotide sequence ID" value="NZ_FQVY01000001.1"/>
</dbReference>
<sequence length="198" mass="22420">MWTYEKKLQFPVQIKTPNPAMAKVIITQLGGPDGELAASMRYLNQRYSMPYKECKGILTDVGTEELAHAEMIGSIVHQLTRCLSMEEIKEAGFDAYFVDHTTGVYPQAAAGFPFTTAVLQSKGDALTDLFEDLAAEQKARTTYDNLLRLVDDPDVIAPLKFLREREVVHFQRFGDALRVVQDNLDCRNFYAMNPEFDK</sequence>
<evidence type="ECO:0000313" key="5">
    <source>
        <dbReference type="EMBL" id="MZL70067.1"/>
    </source>
</evidence>
<dbReference type="CDD" id="cd01051">
    <property type="entry name" value="Mn_catalase"/>
    <property type="match status" value="1"/>
</dbReference>
<keyword evidence="6" id="KW-0946">Virion</keyword>
<evidence type="ECO:0000256" key="1">
    <source>
        <dbReference type="ARBA" id="ARBA00007644"/>
    </source>
</evidence>
<comment type="caution">
    <text evidence="6">The sequence shown here is derived from an EMBL/GenBank/DDBJ whole genome shotgun (WGS) entry which is preliminary data.</text>
</comment>
<keyword evidence="2" id="KW-0479">Metal-binding</keyword>
<gene>
    <name evidence="5" type="ORF">GT747_09915</name>
    <name evidence="4" type="ORF">NE646_03565</name>
    <name evidence="6" type="ORF">SAMN05444424_0777</name>
</gene>
<keyword evidence="2" id="KW-0464">Manganese</keyword>
<dbReference type="InterPro" id="IPR007760">
    <property type="entry name" value="Mn_catalase"/>
</dbReference>
<evidence type="ECO:0000313" key="4">
    <source>
        <dbReference type="EMBL" id="MCQ4948750.1"/>
    </source>
</evidence>
<evidence type="ECO:0000256" key="3">
    <source>
        <dbReference type="PIRSR" id="PIRSR607760-2"/>
    </source>
</evidence>
<dbReference type="InterPro" id="IPR039377">
    <property type="entry name" value="Mn_catalase_dom"/>
</dbReference>
<feature type="binding site" evidence="2">
    <location>
        <position position="65"/>
    </location>
    <ligand>
        <name>Mn(2+)</name>
        <dbReference type="ChEBI" id="CHEBI:29035"/>
        <label>1</label>
    </ligand>
</feature>
<feature type="binding site" evidence="2">
    <location>
        <position position="35"/>
    </location>
    <ligand>
        <name>Mn(2+)</name>
        <dbReference type="ChEBI" id="CHEBI:29035"/>
        <label>1</label>
    </ligand>
</feature>
<feature type="binding site" evidence="2">
    <location>
        <position position="136"/>
    </location>
    <ligand>
        <name>Mn(2+)</name>
        <dbReference type="ChEBI" id="CHEBI:29035"/>
        <label>1</label>
    </ligand>
</feature>
<protein>
    <submittedName>
        <fullName evidence="4">Manganese catalase family protein</fullName>
    </submittedName>
    <submittedName>
        <fullName evidence="6">Spore coat protein JC</fullName>
    </submittedName>
</protein>
<comment type="cofactor">
    <cofactor evidence="2">
        <name>Mn(2+)</name>
        <dbReference type="ChEBI" id="CHEBI:29035"/>
    </cofactor>
    <text evidence="2">Binds 2 manganese ions per subunit.</text>
</comment>
<proteinExistence type="inferred from homology"/>
<comment type="similarity">
    <text evidence="1">Belongs to the manganese catalase family.</text>
</comment>
<dbReference type="SUPFAM" id="SSF47240">
    <property type="entry name" value="Ferritin-like"/>
    <property type="match status" value="1"/>
</dbReference>
<dbReference type="InterPro" id="IPR009078">
    <property type="entry name" value="Ferritin-like_SF"/>
</dbReference>
<name>A0AAP1LHJ4_9FIRM</name>
<keyword evidence="8" id="KW-1185">Reference proteome</keyword>
<dbReference type="EMBL" id="FQVY01000001">
    <property type="protein sequence ID" value="SHF81464.1"/>
    <property type="molecule type" value="Genomic_DNA"/>
</dbReference>
<dbReference type="Proteomes" id="UP000474718">
    <property type="component" value="Unassembled WGS sequence"/>
</dbReference>
<reference evidence="7" key="2">
    <citation type="submission" date="2016-11" db="EMBL/GenBank/DDBJ databases">
        <authorList>
            <person name="Jaros S."/>
            <person name="Januszkiewicz K."/>
            <person name="Wedrychowicz H."/>
        </authorList>
    </citation>
    <scope>NUCLEOTIDE SEQUENCE [LARGE SCALE GENOMIC DNA]</scope>
    <source>
        <strain evidence="7">DSM 4029</strain>
    </source>
</reference>
<evidence type="ECO:0000313" key="8">
    <source>
        <dbReference type="Proteomes" id="UP000474718"/>
    </source>
</evidence>
<dbReference type="EMBL" id="JANGAB010000002">
    <property type="protein sequence ID" value="MCQ4948750.1"/>
    <property type="molecule type" value="Genomic_DNA"/>
</dbReference>
<reference evidence="5 8" key="3">
    <citation type="journal article" date="2019" name="Nat. Med.">
        <title>A library of human gut bacterial isolates paired with longitudinal multiomics data enables mechanistic microbiome research.</title>
        <authorList>
            <person name="Poyet M."/>
            <person name="Groussin M."/>
            <person name="Gibbons S.M."/>
            <person name="Avila-Pacheco J."/>
            <person name="Jiang X."/>
            <person name="Kearney S.M."/>
            <person name="Perrotta A.R."/>
            <person name="Berdy B."/>
            <person name="Zhao S."/>
            <person name="Lieberman T.D."/>
            <person name="Swanson P.K."/>
            <person name="Smith M."/>
            <person name="Roesemann S."/>
            <person name="Alexander J.E."/>
            <person name="Rich S.A."/>
            <person name="Livny J."/>
            <person name="Vlamakis H."/>
            <person name="Clish C."/>
            <person name="Bullock K."/>
            <person name="Deik A."/>
            <person name="Scott J."/>
            <person name="Pierce K.A."/>
            <person name="Xavier R.J."/>
            <person name="Alm E.J."/>
        </authorList>
    </citation>
    <scope>NUCLEOTIDE SEQUENCE [LARGE SCALE GENOMIC DNA]</scope>
    <source>
        <strain evidence="5 8">BIOML-A2</strain>
    </source>
</reference>
<dbReference type="InterPro" id="IPR012347">
    <property type="entry name" value="Ferritin-like"/>
</dbReference>
<dbReference type="Proteomes" id="UP000184089">
    <property type="component" value="Unassembled WGS sequence"/>
</dbReference>